<keyword evidence="2" id="KW-0479">Metal-binding</keyword>
<evidence type="ECO:0000256" key="3">
    <source>
        <dbReference type="ARBA" id="ARBA00022833"/>
    </source>
</evidence>
<feature type="region of interest" description="Disordered" evidence="8">
    <location>
        <begin position="77"/>
        <end position="116"/>
    </location>
</feature>
<evidence type="ECO:0000256" key="1">
    <source>
        <dbReference type="ARBA" id="ARBA00004123"/>
    </source>
</evidence>
<dbReference type="EMBL" id="CP144089">
    <property type="protein sequence ID" value="WWD02247.1"/>
    <property type="molecule type" value="Genomic_DNA"/>
</dbReference>
<name>A0AAX4K735_9TREE</name>
<keyword evidence="3" id="KW-0862">Zinc</keyword>
<feature type="region of interest" description="Disordered" evidence="8">
    <location>
        <begin position="1007"/>
        <end position="1028"/>
    </location>
</feature>
<evidence type="ECO:0000256" key="2">
    <source>
        <dbReference type="ARBA" id="ARBA00022723"/>
    </source>
</evidence>
<reference evidence="10 11" key="1">
    <citation type="submission" date="2024-01" db="EMBL/GenBank/DDBJ databases">
        <title>Comparative genomics of Cryptococcus and Kwoniella reveals pathogenesis evolution and contrasting modes of karyotype evolution via chromosome fusion or intercentromeric recombination.</title>
        <authorList>
            <person name="Coelho M.A."/>
            <person name="David-Palma M."/>
            <person name="Shea T."/>
            <person name="Bowers K."/>
            <person name="McGinley-Smith S."/>
            <person name="Mohammad A.W."/>
            <person name="Gnirke A."/>
            <person name="Yurkov A.M."/>
            <person name="Nowrousian M."/>
            <person name="Sun S."/>
            <person name="Cuomo C.A."/>
            <person name="Heitman J."/>
        </authorList>
    </citation>
    <scope>NUCLEOTIDE SEQUENCE [LARGE SCALE GENOMIC DNA]</scope>
    <source>
        <strain evidence="10 11">PYCC6329</strain>
    </source>
</reference>
<feature type="compositionally biased region" description="Low complexity" evidence="8">
    <location>
        <begin position="1010"/>
        <end position="1025"/>
    </location>
</feature>
<dbReference type="PANTHER" id="PTHR28088">
    <property type="entry name" value="TRANSCRIPTIONAL ACTIVATOR HAA1-RELATED"/>
    <property type="match status" value="1"/>
</dbReference>
<evidence type="ECO:0000256" key="6">
    <source>
        <dbReference type="ARBA" id="ARBA00023163"/>
    </source>
</evidence>
<dbReference type="GO" id="GO:0005634">
    <property type="term" value="C:nucleus"/>
    <property type="evidence" value="ECO:0007669"/>
    <property type="project" value="UniProtKB-SubCell"/>
</dbReference>
<dbReference type="InterPro" id="IPR051763">
    <property type="entry name" value="Copper_Homeo_Regul"/>
</dbReference>
<feature type="region of interest" description="Disordered" evidence="8">
    <location>
        <begin position="1076"/>
        <end position="1115"/>
    </location>
</feature>
<dbReference type="InterPro" id="IPR001083">
    <property type="entry name" value="Cu_fist_DNA-bd_dom"/>
</dbReference>
<evidence type="ECO:0000256" key="5">
    <source>
        <dbReference type="ARBA" id="ARBA00023015"/>
    </source>
</evidence>
<dbReference type="PRINTS" id="PR00617">
    <property type="entry name" value="COPPERFIST"/>
</dbReference>
<feature type="region of interest" description="Disordered" evidence="8">
    <location>
        <begin position="170"/>
        <end position="273"/>
    </location>
</feature>
<feature type="compositionally biased region" description="Low complexity" evidence="8">
    <location>
        <begin position="1079"/>
        <end position="1114"/>
    </location>
</feature>
<dbReference type="SMART" id="SM00412">
    <property type="entry name" value="Cu_FIST"/>
    <property type="match status" value="1"/>
</dbReference>
<organism evidence="10 11">
    <name type="scientific">Kwoniella europaea PYCC6329</name>
    <dbReference type="NCBI Taxonomy" id="1423913"/>
    <lineage>
        <taxon>Eukaryota</taxon>
        <taxon>Fungi</taxon>
        <taxon>Dikarya</taxon>
        <taxon>Basidiomycota</taxon>
        <taxon>Agaricomycotina</taxon>
        <taxon>Tremellomycetes</taxon>
        <taxon>Tremellales</taxon>
        <taxon>Cryptococcaceae</taxon>
        <taxon>Kwoniella</taxon>
    </lineage>
</organism>
<keyword evidence="4" id="KW-0186">Copper</keyword>
<protein>
    <recommendedName>
        <fullName evidence="9">Copper-fist domain-containing protein</fullName>
    </recommendedName>
</protein>
<sequence length="1178" mass="125670">MVLINEKKYACEKCIKGHRVSGCTHTDRPLYEIKKKGRPATQCSHCKDKRKLAGSSVHTKCACGDTKNPPSTSVIQLATTQSEQSSSSQGSDQEKEKETEVEIETRKGQPGSKATFPRGFKDVLELAAAANALAGLVKDDVGYRIAERSVSALLNPCKCQSGGPCKCCQPKKDSNTSESSSGDCCGSSTPGNSIPRPSPPLTVNPHLSPENMHHPAHTSPHVHKTKLFSPYSTNPASSSRHGRRDTISSNRSSGRASPLPKSLRPPPPRIKPLTDFGRLIGAAINQDGSINSEIPRSAVGLPTLPLPGISTFDTAAENGGSKVESMEYEDIDIDMPLAFPTSEDVVIGACMCGEDCSCPGCATHDNGIPTIDQNGVEHTHELGQPCGEGCKGRHDCCQSIAVPSGVTSIAHLISLAASHVPPPPETNVTSLNPHDTRILPPSAQMNEEIARTMGFVQLKPLECCNGRCQCAPGECTCEKECCGCCVRCSCAEDDEDARMEGDEPQTQDQTISSCCSGKVNDQPEISNKQSSPPNLALSSENVNPNSNPNPIQPSPTLLSPPDIVRPPSTSSRRSSPVTSGTTTPVNGATTPVTSAAIRRAASISSKSANGGHDVSSSSHRRATVTGNPPTTASGLSKSNTKAIAPYNPQHHRTILPKPSTTHLSVNTSTKTSCCSRQPSPSGQKRGSASAGPTRSGSPSNSQGGERRASTSTENIGKSTTSSSAQIQHTLPEPMLQLPQPSQSLPQEATLQWPLEVQQLFLQSKASGQPTAYPNPTQFANGVGQPSAPPGELDLDPFAACSLSYLHHTARTGPSPSEPLSQIHPQTQSQIYHHPPVQPQVQSQPQAQAPAVSQTQAIPGFDDNWFNQIQQQQQPGLSHDVSGNTSPELDQPFDLEQFISQALTSQSQDSQQPQQSITNFTDYFVNGILDPSYISQTYDQQVQNNSTLPVSFDDASTSDQHQASDDAPPFVPMVPGLPSGSHFQPNWTSGGVKHQLIEDGRRQLREIYSHQQQQQQQQQQQNQQYQVDGLDQTSRQSANFNTVSSGSMSGTTIGDIIDLSKPLNPDTLNKIMKALEKHNNQQQSSTSTSISTTNPDQDISQSNPNPNPNSNINMNGLGSLDVPLATTKDLDDMFNQFVTLDNNGIQNVQSDGDNASIIVGNGAQGQGGDDQIFKYFGLG</sequence>
<dbReference type="GO" id="GO:0005507">
    <property type="term" value="F:copper ion binding"/>
    <property type="evidence" value="ECO:0007669"/>
    <property type="project" value="InterPro"/>
</dbReference>
<evidence type="ECO:0000259" key="9">
    <source>
        <dbReference type="PROSITE" id="PS50073"/>
    </source>
</evidence>
<comment type="subcellular location">
    <subcellularLocation>
        <location evidence="1">Nucleus</location>
    </subcellularLocation>
</comment>
<feature type="compositionally biased region" description="Low complexity" evidence="8">
    <location>
        <begin position="538"/>
        <end position="549"/>
    </location>
</feature>
<feature type="compositionally biased region" description="Polar residues" evidence="8">
    <location>
        <begin position="624"/>
        <end position="641"/>
    </location>
</feature>
<feature type="compositionally biased region" description="Low complexity" evidence="8">
    <location>
        <begin position="177"/>
        <end position="188"/>
    </location>
</feature>
<dbReference type="PROSITE" id="PS50073">
    <property type="entry name" value="COPPER_FIST_2"/>
    <property type="match status" value="1"/>
</dbReference>
<dbReference type="SUPFAM" id="SSF57879">
    <property type="entry name" value="Zinc domain conserved in yeast copper-regulated transcription factors"/>
    <property type="match status" value="1"/>
</dbReference>
<dbReference type="PANTHER" id="PTHR28088:SF5">
    <property type="entry name" value="TRANSCRIPTIONAL ACTIVATOR HAA1-RELATED"/>
    <property type="match status" value="1"/>
</dbReference>
<feature type="compositionally biased region" description="Polar residues" evidence="8">
    <location>
        <begin position="765"/>
        <end position="779"/>
    </location>
</feature>
<dbReference type="GeneID" id="91099089"/>
<dbReference type="GO" id="GO:0045944">
    <property type="term" value="P:positive regulation of transcription by RNA polymerase II"/>
    <property type="evidence" value="ECO:0007669"/>
    <property type="project" value="TreeGrafter"/>
</dbReference>
<dbReference type="GO" id="GO:0000981">
    <property type="term" value="F:DNA-binding transcription factor activity, RNA polymerase II-specific"/>
    <property type="evidence" value="ECO:0007669"/>
    <property type="project" value="TreeGrafter"/>
</dbReference>
<accession>A0AAX4K735</accession>
<dbReference type="GO" id="GO:0006878">
    <property type="term" value="P:intracellular copper ion homeostasis"/>
    <property type="evidence" value="ECO:0007669"/>
    <property type="project" value="TreeGrafter"/>
</dbReference>
<dbReference type="Pfam" id="PF00649">
    <property type="entry name" value="Copper-fist"/>
    <property type="match status" value="1"/>
</dbReference>
<feature type="compositionally biased region" description="Low complexity" evidence="8">
    <location>
        <begin position="594"/>
        <end position="608"/>
    </location>
</feature>
<evidence type="ECO:0000256" key="7">
    <source>
        <dbReference type="ARBA" id="ARBA00023242"/>
    </source>
</evidence>
<feature type="compositionally biased region" description="Basic residues" evidence="8">
    <location>
        <begin position="214"/>
        <end position="226"/>
    </location>
</feature>
<proteinExistence type="predicted"/>
<keyword evidence="11" id="KW-1185">Reference proteome</keyword>
<feature type="compositionally biased region" description="Polar residues" evidence="8">
    <location>
        <begin position="658"/>
        <end position="725"/>
    </location>
</feature>
<keyword evidence="6" id="KW-0804">Transcription</keyword>
<feature type="region of interest" description="Disordered" evidence="8">
    <location>
        <begin position="522"/>
        <end position="725"/>
    </location>
</feature>
<feature type="compositionally biased region" description="Basic and acidic residues" evidence="8">
    <location>
        <begin position="92"/>
        <end position="107"/>
    </location>
</feature>
<keyword evidence="7" id="KW-0539">Nucleus</keyword>
<evidence type="ECO:0000313" key="11">
    <source>
        <dbReference type="Proteomes" id="UP001358614"/>
    </source>
</evidence>
<feature type="region of interest" description="Disordered" evidence="8">
    <location>
        <begin position="947"/>
        <end position="990"/>
    </location>
</feature>
<dbReference type="Proteomes" id="UP001358614">
    <property type="component" value="Chromosome 1"/>
</dbReference>
<feature type="compositionally biased region" description="Low complexity" evidence="8">
    <location>
        <begin position="565"/>
        <end position="585"/>
    </location>
</feature>
<dbReference type="FunFam" id="3.90.430.10:FF:000001">
    <property type="entry name" value="Copper fist DNA-binding protein"/>
    <property type="match status" value="1"/>
</dbReference>
<dbReference type="Gene3D" id="3.90.430.10">
    <property type="entry name" value="Copper fist DNA-binding domain"/>
    <property type="match status" value="1"/>
</dbReference>
<feature type="compositionally biased region" description="Polar residues" evidence="8">
    <location>
        <begin position="523"/>
        <end position="537"/>
    </location>
</feature>
<feature type="compositionally biased region" description="Low complexity" evidence="8">
    <location>
        <begin position="81"/>
        <end position="91"/>
    </location>
</feature>
<evidence type="ECO:0000256" key="4">
    <source>
        <dbReference type="ARBA" id="ARBA00023008"/>
    </source>
</evidence>
<dbReference type="PROSITE" id="PS01119">
    <property type="entry name" value="COPPER_FIST_1"/>
    <property type="match status" value="1"/>
</dbReference>
<dbReference type="GO" id="GO:0000978">
    <property type="term" value="F:RNA polymerase II cis-regulatory region sequence-specific DNA binding"/>
    <property type="evidence" value="ECO:0007669"/>
    <property type="project" value="TreeGrafter"/>
</dbReference>
<feature type="compositionally biased region" description="Polar residues" evidence="8">
    <location>
        <begin position="230"/>
        <end position="239"/>
    </location>
</feature>
<dbReference type="SMART" id="SM01090">
    <property type="entry name" value="Copper-fist"/>
    <property type="match status" value="1"/>
</dbReference>
<dbReference type="GO" id="GO:0006879">
    <property type="term" value="P:intracellular iron ion homeostasis"/>
    <property type="evidence" value="ECO:0007669"/>
    <property type="project" value="TreeGrafter"/>
</dbReference>
<dbReference type="InterPro" id="IPR036395">
    <property type="entry name" value="Cu_fist_DNA-bd_dom_sf"/>
</dbReference>
<dbReference type="RefSeq" id="XP_066080214.1">
    <property type="nucleotide sequence ID" value="XM_066224117.1"/>
</dbReference>
<gene>
    <name evidence="10" type="ORF">V865_000285</name>
</gene>
<dbReference type="KEGG" id="ker:91099089"/>
<feature type="domain" description="Copper-fist" evidence="9">
    <location>
        <begin position="1"/>
        <end position="40"/>
    </location>
</feature>
<feature type="compositionally biased region" description="Polar residues" evidence="8">
    <location>
        <begin position="947"/>
        <end position="960"/>
    </location>
</feature>
<evidence type="ECO:0000313" key="10">
    <source>
        <dbReference type="EMBL" id="WWD02247.1"/>
    </source>
</evidence>
<keyword evidence="5" id="KW-0805">Transcription regulation</keyword>
<feature type="region of interest" description="Disordered" evidence="8">
    <location>
        <begin position="765"/>
        <end position="794"/>
    </location>
</feature>
<dbReference type="AlphaFoldDB" id="A0AAX4K735"/>
<evidence type="ECO:0000256" key="8">
    <source>
        <dbReference type="SAM" id="MobiDB-lite"/>
    </source>
</evidence>